<dbReference type="PROSITE" id="PS01282">
    <property type="entry name" value="BIR_REPEAT_1"/>
    <property type="match status" value="1"/>
</dbReference>
<dbReference type="GO" id="GO:0051726">
    <property type="term" value="P:regulation of cell cycle"/>
    <property type="evidence" value="ECO:0007669"/>
    <property type="project" value="TreeGrafter"/>
</dbReference>
<dbReference type="InterPro" id="IPR001841">
    <property type="entry name" value="Znf_RING"/>
</dbReference>
<dbReference type="PROSITE" id="PS50143">
    <property type="entry name" value="BIR_REPEAT_2"/>
    <property type="match status" value="2"/>
</dbReference>
<dbReference type="PROSITE" id="PS50089">
    <property type="entry name" value="ZF_RING_2"/>
    <property type="match status" value="1"/>
</dbReference>
<dbReference type="SUPFAM" id="SSF57924">
    <property type="entry name" value="Inhibitor of apoptosis (IAP) repeat"/>
    <property type="match status" value="2"/>
</dbReference>
<protein>
    <submittedName>
        <fullName evidence="4">Inhibitor of apoptosis 3</fullName>
    </submittedName>
</protein>
<dbReference type="GO" id="GO:0043027">
    <property type="term" value="F:cysteine-type endopeptidase inhibitor activity involved in apoptotic process"/>
    <property type="evidence" value="ECO:0007669"/>
    <property type="project" value="TreeGrafter"/>
</dbReference>
<evidence type="ECO:0000259" key="3">
    <source>
        <dbReference type="PROSITE" id="PS50089"/>
    </source>
</evidence>
<reference evidence="4 5" key="1">
    <citation type="journal article" date="2013" name="J. Virol.">
        <title>New Insights into the Evolution of Entomopoxvirinae from the Complete Genome Sequences of Four Entomopoxviruses Infecting Adoxophyes honmai, Choristoneura biennis, Choristoneura rosaceana, and Mythimna separata.</title>
        <authorList>
            <person name="Theze J."/>
            <person name="Takatsuka J."/>
            <person name="Li Z."/>
            <person name="Gallais J."/>
            <person name="Doucet D."/>
            <person name="Arif B."/>
            <person name="Nakai M."/>
            <person name="Herniou E.A."/>
        </authorList>
    </citation>
    <scope>NUCLEOTIDE SEQUENCE [LARGE SCALE GENOMIC DNA]</scope>
</reference>
<dbReference type="KEGG" id="vg:15613780"/>
<dbReference type="FunFam" id="1.10.1170.10:FF:000003">
    <property type="entry name" value="E3 ubiquitin-protein ligase XIAP"/>
    <property type="match status" value="1"/>
</dbReference>
<dbReference type="GO" id="GO:0031398">
    <property type="term" value="P:positive regulation of protein ubiquitination"/>
    <property type="evidence" value="ECO:0007669"/>
    <property type="project" value="TreeGrafter"/>
</dbReference>
<dbReference type="PANTHER" id="PTHR10044:SF174">
    <property type="entry name" value="DEATH-ASSOCIATED INHIBITOR OF APOPTOSIS 1"/>
    <property type="match status" value="1"/>
</dbReference>
<dbReference type="Gene3D" id="3.30.40.10">
    <property type="entry name" value="Zinc/RING finger domain, C3HC4 (zinc finger)"/>
    <property type="match status" value="1"/>
</dbReference>
<dbReference type="EMBL" id="HF679134">
    <property type="protein sequence ID" value="CCU56356.1"/>
    <property type="molecule type" value="Genomic_DNA"/>
</dbReference>
<organism evidence="4 5">
    <name type="scientific">Mythimna separata entomopoxvirus 'L'</name>
    <dbReference type="NCBI Taxonomy" id="1293572"/>
    <lineage>
        <taxon>Viruses</taxon>
        <taxon>Varidnaviria</taxon>
        <taxon>Bamfordvirae</taxon>
        <taxon>Nucleocytoviricota</taxon>
        <taxon>Pokkesviricetes</taxon>
        <taxon>Chitovirales</taxon>
        <taxon>Poxviridae</taxon>
        <taxon>Entomopoxvirinae</taxon>
        <taxon>Betaentomopoxvirus</taxon>
        <taxon>Betaentomopoxvirus mseparata</taxon>
        <taxon>Mythimna separata entomopoxvirus</taxon>
    </lineage>
</organism>
<evidence type="ECO:0000313" key="4">
    <source>
        <dbReference type="EMBL" id="CCU56356.1"/>
    </source>
</evidence>
<evidence type="ECO:0000256" key="1">
    <source>
        <dbReference type="ARBA" id="ARBA00022703"/>
    </source>
</evidence>
<dbReference type="InterPro" id="IPR013083">
    <property type="entry name" value="Znf_RING/FYVE/PHD"/>
</dbReference>
<keyword evidence="2" id="KW-0862">Zinc</keyword>
<keyword evidence="2" id="KW-0479">Metal-binding</keyword>
<evidence type="ECO:0000313" key="5">
    <source>
        <dbReference type="Proteomes" id="UP000792671"/>
    </source>
</evidence>
<dbReference type="RefSeq" id="YP_008003675.1">
    <property type="nucleotide sequence ID" value="NC_021246.1"/>
</dbReference>
<dbReference type="GO" id="GO:0008270">
    <property type="term" value="F:zinc ion binding"/>
    <property type="evidence" value="ECO:0007669"/>
    <property type="project" value="UniProtKB-KW"/>
</dbReference>
<dbReference type="GO" id="GO:0090263">
    <property type="term" value="P:positive regulation of canonical Wnt signaling pathway"/>
    <property type="evidence" value="ECO:0007669"/>
    <property type="project" value="TreeGrafter"/>
</dbReference>
<dbReference type="CDD" id="cd00022">
    <property type="entry name" value="BIR"/>
    <property type="match status" value="2"/>
</dbReference>
<dbReference type="Pfam" id="PF00653">
    <property type="entry name" value="BIR"/>
    <property type="match status" value="2"/>
</dbReference>
<dbReference type="InterPro" id="IPR050784">
    <property type="entry name" value="IAP"/>
</dbReference>
<dbReference type="PANTHER" id="PTHR10044">
    <property type="entry name" value="INHIBITOR OF APOPTOSIS"/>
    <property type="match status" value="1"/>
</dbReference>
<keyword evidence="2" id="KW-0863">Zinc-finger</keyword>
<dbReference type="GeneID" id="15613780"/>
<dbReference type="SMART" id="SM00238">
    <property type="entry name" value="BIR"/>
    <property type="match status" value="2"/>
</dbReference>
<dbReference type="SMART" id="SM00184">
    <property type="entry name" value="RING"/>
    <property type="match status" value="1"/>
</dbReference>
<accession>A0A916KQ85</accession>
<sequence length="269" mass="31179">MDNISNMCIEENRLLTFNNVWKNKFITPENLAKNGFYYVDNKDGKTDSVKCVNCKIVVHSWEKGDNVESEHKKFAPYCKFVKNENTNTYGYDECGSSVSKPINTYGPVHPKYKTEVYRVKSFKDWPPSISQKPEDLAEAGFFYTGLSDKVKCFYCDGGLKDWKAGELPWKEHARWYDKCEYVKIVKGLDFIQRVMSEACVVKNEENVVEIKEEKEVEYSKLCKICYLDEYNVCMSPCGHVFCGKCSININNICAICRQKCDSKIKLHYC</sequence>
<dbReference type="Pfam" id="PF13920">
    <property type="entry name" value="zf-C3HC4_3"/>
    <property type="match status" value="1"/>
</dbReference>
<dbReference type="OrthoDB" id="9255at10239"/>
<dbReference type="InterPro" id="IPR001370">
    <property type="entry name" value="BIR_rpt"/>
</dbReference>
<dbReference type="Gene3D" id="1.10.1170.10">
    <property type="entry name" value="Inhibitor Of Apoptosis Protein (2mihbC-IAP-1), Chain A"/>
    <property type="match status" value="2"/>
</dbReference>
<dbReference type="Proteomes" id="UP000792671">
    <property type="component" value="Genome"/>
</dbReference>
<name>A0A916KQ85_9POXV</name>
<keyword evidence="1" id="KW-0053">Apoptosis</keyword>
<gene>
    <name evidence="4" type="ORF">MYSEV_158</name>
</gene>
<proteinExistence type="predicted"/>
<dbReference type="GO" id="GO:0061630">
    <property type="term" value="F:ubiquitin protein ligase activity"/>
    <property type="evidence" value="ECO:0007669"/>
    <property type="project" value="TreeGrafter"/>
</dbReference>
<feature type="domain" description="RING-type" evidence="3">
    <location>
        <begin position="222"/>
        <end position="257"/>
    </location>
</feature>
<evidence type="ECO:0000256" key="2">
    <source>
        <dbReference type="PROSITE-ProRule" id="PRU00175"/>
    </source>
</evidence>
<keyword evidence="5" id="KW-1185">Reference proteome</keyword>